<organism evidence="12 13">
    <name type="scientific">Saprospira grandis DSM 2844</name>
    <dbReference type="NCBI Taxonomy" id="694433"/>
    <lineage>
        <taxon>Bacteria</taxon>
        <taxon>Pseudomonadati</taxon>
        <taxon>Bacteroidota</taxon>
        <taxon>Saprospiria</taxon>
        <taxon>Saprospirales</taxon>
        <taxon>Saprospiraceae</taxon>
        <taxon>Saprospira</taxon>
    </lineage>
</organism>
<keyword evidence="7 8" id="KW-0998">Cell outer membrane</keyword>
<evidence type="ECO:0000256" key="1">
    <source>
        <dbReference type="ARBA" id="ARBA00004571"/>
    </source>
</evidence>
<keyword evidence="4 8" id="KW-0812">Transmembrane</keyword>
<evidence type="ECO:0000259" key="11">
    <source>
        <dbReference type="Pfam" id="PF07715"/>
    </source>
</evidence>
<dbReference type="InterPro" id="IPR000531">
    <property type="entry name" value="Beta-barrel_TonB"/>
</dbReference>
<evidence type="ECO:0000256" key="7">
    <source>
        <dbReference type="ARBA" id="ARBA00023237"/>
    </source>
</evidence>
<dbReference type="HOGENOM" id="CLU_008287_18_0_10"/>
<evidence type="ECO:0000256" key="2">
    <source>
        <dbReference type="ARBA" id="ARBA00022448"/>
    </source>
</evidence>
<dbReference type="SUPFAM" id="SSF56935">
    <property type="entry name" value="Porins"/>
    <property type="match status" value="1"/>
</dbReference>
<dbReference type="GO" id="GO:0015344">
    <property type="term" value="F:siderophore uptake transmembrane transporter activity"/>
    <property type="evidence" value="ECO:0007669"/>
    <property type="project" value="TreeGrafter"/>
</dbReference>
<evidence type="ECO:0000313" key="13">
    <source>
        <dbReference type="Proteomes" id="UP000005113"/>
    </source>
</evidence>
<comment type="similarity">
    <text evidence="8 9">Belongs to the TonB-dependent receptor family.</text>
</comment>
<name>J0P4J5_9BACT</name>
<dbReference type="Gene3D" id="2.40.170.20">
    <property type="entry name" value="TonB-dependent receptor, beta-barrel domain"/>
    <property type="match status" value="1"/>
</dbReference>
<dbReference type="Pfam" id="PF00593">
    <property type="entry name" value="TonB_dep_Rec_b-barrel"/>
    <property type="match status" value="1"/>
</dbReference>
<evidence type="ECO:0000256" key="4">
    <source>
        <dbReference type="ARBA" id="ARBA00022692"/>
    </source>
</evidence>
<reference evidence="13" key="1">
    <citation type="journal article" date="2012" name="Stand. Genomic Sci.">
        <title>Permanent draft genome sequence of the gliding predator Saprospira grandis strain Sa g1 (= HR1).</title>
        <authorList>
            <person name="Mavromatis K."/>
            <person name="Chertkov O."/>
            <person name="Lapidus A."/>
            <person name="Nolan M."/>
            <person name="Lucas S."/>
            <person name="Tice H."/>
            <person name="Del Rio T.G."/>
            <person name="Cheng J.F."/>
            <person name="Han C."/>
            <person name="Tapia R."/>
            <person name="Bruce D."/>
            <person name="Goodwin L.A."/>
            <person name="Pitluck S."/>
            <person name="Huntemann M."/>
            <person name="Liolios K."/>
            <person name="Pagani I."/>
            <person name="Ivanova N."/>
            <person name="Mikhailova N."/>
            <person name="Pati A."/>
            <person name="Chen A."/>
            <person name="Palaniappan K."/>
            <person name="Land M."/>
            <person name="Brambilla E.M."/>
            <person name="Rohde M."/>
            <person name="Spring S."/>
            <person name="Goker M."/>
            <person name="Detter J.C."/>
            <person name="Bristow J."/>
            <person name="Eisen J.A."/>
            <person name="Markowitz V."/>
            <person name="Hugenholtz P."/>
            <person name="Kyrpides N.C."/>
            <person name="Klenk H.P."/>
            <person name="Woyke T."/>
        </authorList>
    </citation>
    <scope>NUCLEOTIDE SEQUENCE [LARGE SCALE GENOMIC DNA]</scope>
    <source>
        <strain evidence="13">DSM 2844</strain>
    </source>
</reference>
<keyword evidence="5 9" id="KW-0798">TonB box</keyword>
<dbReference type="GO" id="GO:0044718">
    <property type="term" value="P:siderophore transmembrane transport"/>
    <property type="evidence" value="ECO:0007669"/>
    <property type="project" value="TreeGrafter"/>
</dbReference>
<dbReference type="GO" id="GO:0009279">
    <property type="term" value="C:cell outer membrane"/>
    <property type="evidence" value="ECO:0007669"/>
    <property type="project" value="UniProtKB-SubCell"/>
</dbReference>
<accession>J0P4J5</accession>
<evidence type="ECO:0000256" key="5">
    <source>
        <dbReference type="ARBA" id="ARBA00023077"/>
    </source>
</evidence>
<keyword evidence="6 8" id="KW-0472">Membrane</keyword>
<dbReference type="Pfam" id="PF07715">
    <property type="entry name" value="Plug"/>
    <property type="match status" value="1"/>
</dbReference>
<evidence type="ECO:0000259" key="10">
    <source>
        <dbReference type="Pfam" id="PF00593"/>
    </source>
</evidence>
<evidence type="ECO:0000313" key="12">
    <source>
        <dbReference type="EMBL" id="EJF52347.1"/>
    </source>
</evidence>
<keyword evidence="2 8" id="KW-0813">Transport</keyword>
<comment type="subcellular location">
    <subcellularLocation>
        <location evidence="1 8">Cell outer membrane</location>
        <topology evidence="1 8">Multi-pass membrane protein</topology>
    </subcellularLocation>
</comment>
<dbReference type="PROSITE" id="PS52016">
    <property type="entry name" value="TONB_DEPENDENT_REC_3"/>
    <property type="match status" value="1"/>
</dbReference>
<dbReference type="InterPro" id="IPR039426">
    <property type="entry name" value="TonB-dep_rcpt-like"/>
</dbReference>
<dbReference type="AlphaFoldDB" id="J0P4J5"/>
<proteinExistence type="inferred from homology"/>
<keyword evidence="3 8" id="KW-1134">Transmembrane beta strand</keyword>
<dbReference type="PANTHER" id="PTHR30069:SF40">
    <property type="entry name" value="TONB-DEPENDENT RECEPTOR NMB0964-RELATED"/>
    <property type="match status" value="1"/>
</dbReference>
<sequence length="688" mass="78654">MNYLKISSIFSFLLWRCGLQLLNAQTPPTADSLLLEERQEEAVIVSGEFLPIGQAKAIEPLQLISLEEIRRRAALVLDELLQQQLNIRIQQDGVLGSQIEMQGLSGRYINVLVDGVPLVGRQDGQLDLGRMGLENLKQVEIVEGPMSVLYGSNALGGTIQLVTQDFIKEGGQAGGHLLGESKGRYQGSAYFGGRYKAVSGRINYRYLNWAGYGFDSLRSQAFNPKTQHDIQAFLRWDAKKLGQFRYRIGGLLEEIKQLGDTRLPDFPSLSYANDYSFTTRSLDQQLSWKKGFDERYHLQAFLANNLYERQKNAYRQPLGENPEALRHDSLDSDTSAFSAWHFRAVMATEFREVWDFQAGLDFRQEAALGQRLKEDSEQGDYAAFGVVRYQPTAKLRLQLGLRGSYHTDYQAPLTYSVQGRWQWHPYWTLRGSYASGFRAPSLKERYMDFVDANHFIQGNADLKAERSQHLRLNLDYRKGPWQTGLNLFYNYIEDQITLQDFVVDSSGSYQPAPNASNQYSYFNLERYESLGADYRLSYQKGGWRIQLGAIYTGRYNSLSQDSEAVPRYNYTLEFSQQLSYHWAKTGWSCSIFRRDYDKLLRYAETYNPITQENEVYEYSLGAYSLMDLTIQKRFKKVWTLGAGVRNLLDVQTVASGDGSSAHSGGSGSMAISPGRQFFLQLRYNYRSK</sequence>
<evidence type="ECO:0000256" key="3">
    <source>
        <dbReference type="ARBA" id="ARBA00022452"/>
    </source>
</evidence>
<dbReference type="Gene3D" id="2.170.130.10">
    <property type="entry name" value="TonB-dependent receptor, plug domain"/>
    <property type="match status" value="1"/>
</dbReference>
<dbReference type="InterPro" id="IPR012910">
    <property type="entry name" value="Plug_dom"/>
</dbReference>
<protein>
    <submittedName>
        <fullName evidence="12">Outer membrane receptor for ferrienterochelin and colicins</fullName>
    </submittedName>
</protein>
<keyword evidence="12" id="KW-0675">Receptor</keyword>
<dbReference type="EMBL" id="JH719942">
    <property type="protein sequence ID" value="EJF52347.1"/>
    <property type="molecule type" value="Genomic_DNA"/>
</dbReference>
<evidence type="ECO:0000256" key="6">
    <source>
        <dbReference type="ARBA" id="ARBA00023136"/>
    </source>
</evidence>
<dbReference type="PANTHER" id="PTHR30069">
    <property type="entry name" value="TONB-DEPENDENT OUTER MEMBRANE RECEPTOR"/>
    <property type="match status" value="1"/>
</dbReference>
<feature type="domain" description="TonB-dependent receptor plug" evidence="11">
    <location>
        <begin position="60"/>
        <end position="158"/>
    </location>
</feature>
<dbReference type="RefSeq" id="WP_002657222.1">
    <property type="nucleotide sequence ID" value="NZ_JH719942.1"/>
</dbReference>
<feature type="domain" description="TonB-dependent receptor-like beta-barrel" evidence="10">
    <location>
        <begin position="250"/>
        <end position="647"/>
    </location>
</feature>
<dbReference type="Proteomes" id="UP000005113">
    <property type="component" value="Unassembled WGS sequence"/>
</dbReference>
<gene>
    <name evidence="12" type="ORF">SapgrDRAFT_0604</name>
</gene>
<evidence type="ECO:0000256" key="9">
    <source>
        <dbReference type="RuleBase" id="RU003357"/>
    </source>
</evidence>
<evidence type="ECO:0000256" key="8">
    <source>
        <dbReference type="PROSITE-ProRule" id="PRU01360"/>
    </source>
</evidence>
<dbReference type="InterPro" id="IPR036942">
    <property type="entry name" value="Beta-barrel_TonB_sf"/>
</dbReference>
<dbReference type="InterPro" id="IPR037066">
    <property type="entry name" value="Plug_dom_sf"/>
</dbReference>